<name>A0A660KZ36_9BACL</name>
<dbReference type="InterPro" id="IPR043129">
    <property type="entry name" value="ATPase_NBD"/>
</dbReference>
<evidence type="ECO:0000256" key="5">
    <source>
        <dbReference type="ARBA" id="ARBA00011738"/>
    </source>
</evidence>
<feature type="active site" description="Proton acceptor" evidence="16">
    <location>
        <position position="110"/>
    </location>
</feature>
<keyword evidence="7 16" id="KW-0963">Cytoplasm</keyword>
<proteinExistence type="inferred from homology"/>
<feature type="binding site" evidence="16">
    <location>
        <begin position="108"/>
        <end position="111"/>
    </location>
    <ligand>
        <name>substrate</name>
    </ligand>
</feature>
<evidence type="ECO:0000256" key="8">
    <source>
        <dbReference type="ARBA" id="ARBA00022679"/>
    </source>
</evidence>
<comment type="cofactor">
    <cofactor evidence="2">
        <name>K(+)</name>
        <dbReference type="ChEBI" id="CHEBI:29103"/>
    </cofactor>
</comment>
<evidence type="ECO:0000256" key="6">
    <source>
        <dbReference type="ARBA" id="ARBA00012102"/>
    </source>
</evidence>
<dbReference type="GO" id="GO:0015937">
    <property type="term" value="P:coenzyme A biosynthetic process"/>
    <property type="evidence" value="ECO:0007669"/>
    <property type="project" value="UniProtKB-UniRule"/>
</dbReference>
<accession>A0A660KZ36</accession>
<evidence type="ECO:0000256" key="10">
    <source>
        <dbReference type="ARBA" id="ARBA00022777"/>
    </source>
</evidence>
<dbReference type="Gene3D" id="3.30.420.40">
    <property type="match status" value="2"/>
</dbReference>
<dbReference type="CDD" id="cd24015">
    <property type="entry name" value="ASKHA_NBD_PanK-III"/>
    <property type="match status" value="1"/>
</dbReference>
<organism evidence="17 18">
    <name type="scientific">Brockia lithotrophica</name>
    <dbReference type="NCBI Taxonomy" id="933949"/>
    <lineage>
        <taxon>Bacteria</taxon>
        <taxon>Bacillati</taxon>
        <taxon>Bacillota</taxon>
        <taxon>Bacilli</taxon>
        <taxon>Bacillales</taxon>
        <taxon>Bacillales Family X. Incertae Sedis</taxon>
        <taxon>Brockia</taxon>
    </lineage>
</organism>
<dbReference type="InterPro" id="IPR004619">
    <property type="entry name" value="Type_III_PanK"/>
</dbReference>
<evidence type="ECO:0000256" key="4">
    <source>
        <dbReference type="ARBA" id="ARBA00005225"/>
    </source>
</evidence>
<dbReference type="EC" id="2.7.1.33" evidence="6 16"/>
<dbReference type="AlphaFoldDB" id="A0A660KZ36"/>
<comment type="pathway">
    <text evidence="4 16">Cofactor biosynthesis; coenzyme A biosynthesis; CoA from (R)-pantothenate: step 1/5.</text>
</comment>
<dbReference type="Proteomes" id="UP000267019">
    <property type="component" value="Unassembled WGS sequence"/>
</dbReference>
<reference evidence="17 18" key="1">
    <citation type="submission" date="2018-10" db="EMBL/GenBank/DDBJ databases">
        <title>Genomic Encyclopedia of Type Strains, Phase IV (KMG-IV): sequencing the most valuable type-strain genomes for metagenomic binning, comparative biology and taxonomic classification.</title>
        <authorList>
            <person name="Goeker M."/>
        </authorList>
    </citation>
    <scope>NUCLEOTIDE SEQUENCE [LARGE SCALE GENOMIC DNA]</scope>
    <source>
        <strain evidence="17 18">DSM 22653</strain>
    </source>
</reference>
<comment type="cofactor">
    <cofactor evidence="16">
        <name>NH4(+)</name>
        <dbReference type="ChEBI" id="CHEBI:28938"/>
    </cofactor>
    <cofactor evidence="16">
        <name>K(+)</name>
        <dbReference type="ChEBI" id="CHEBI:29103"/>
    </cofactor>
    <text evidence="16">A monovalent cation. Ammonium or potassium.</text>
</comment>
<comment type="similarity">
    <text evidence="14 16">Belongs to the type III pantothenate kinase family.</text>
</comment>
<keyword evidence="18" id="KW-1185">Reference proteome</keyword>
<evidence type="ECO:0000256" key="1">
    <source>
        <dbReference type="ARBA" id="ARBA00001206"/>
    </source>
</evidence>
<evidence type="ECO:0000256" key="14">
    <source>
        <dbReference type="ARBA" id="ARBA00038036"/>
    </source>
</evidence>
<feature type="binding site" evidence="16">
    <location>
        <position position="185"/>
    </location>
    <ligand>
        <name>substrate</name>
    </ligand>
</feature>
<keyword evidence="12 16" id="KW-0630">Potassium</keyword>
<sequence length="259" mass="27734">MSIFAFDVGNTNVTAGLFVREKLVHVFRFASDARRTADEWVVLFTHALARVGHLTEEVEGVVLGSVVPPLTSSLREAARVLFDVDPLILGPGVRTGIPIRIDNPRELGADRLANAVGARERYGAPAIVVDFGTATTFDVIGADGAYEGGVIAPGVEIGMEALFARTAKLPKVALEPPPSPLGKNTVDALQAGLFYGTLGQVEGILRNLKALLPSSTRVIATGGLGEPFARASREIDLYDPELTLYGLWTVYRKNRMHDG</sequence>
<keyword evidence="13 16" id="KW-0173">Coenzyme A biosynthesis</keyword>
<evidence type="ECO:0000256" key="13">
    <source>
        <dbReference type="ARBA" id="ARBA00022993"/>
    </source>
</evidence>
<keyword evidence="10 16" id="KW-0418">Kinase</keyword>
<evidence type="ECO:0000256" key="12">
    <source>
        <dbReference type="ARBA" id="ARBA00022958"/>
    </source>
</evidence>
<comment type="subcellular location">
    <subcellularLocation>
        <location evidence="3 16">Cytoplasm</location>
    </subcellularLocation>
</comment>
<evidence type="ECO:0000256" key="7">
    <source>
        <dbReference type="ARBA" id="ARBA00022490"/>
    </source>
</evidence>
<evidence type="ECO:0000256" key="15">
    <source>
        <dbReference type="ARBA" id="ARBA00040883"/>
    </source>
</evidence>
<dbReference type="GO" id="GO:0005737">
    <property type="term" value="C:cytoplasm"/>
    <property type="evidence" value="ECO:0007669"/>
    <property type="project" value="UniProtKB-SubCell"/>
</dbReference>
<dbReference type="UniPathway" id="UPA00241">
    <property type="reaction ID" value="UER00352"/>
</dbReference>
<comment type="caution">
    <text evidence="17">The sequence shown here is derived from an EMBL/GenBank/DDBJ whole genome shotgun (WGS) entry which is preliminary data.</text>
</comment>
<gene>
    <name evidence="16" type="primary">coaX</name>
    <name evidence="17" type="ORF">C7438_1022</name>
</gene>
<evidence type="ECO:0000256" key="9">
    <source>
        <dbReference type="ARBA" id="ARBA00022741"/>
    </source>
</evidence>
<dbReference type="GO" id="GO:0004594">
    <property type="term" value="F:pantothenate kinase activity"/>
    <property type="evidence" value="ECO:0007669"/>
    <property type="project" value="UniProtKB-UniRule"/>
</dbReference>
<evidence type="ECO:0000256" key="2">
    <source>
        <dbReference type="ARBA" id="ARBA00001958"/>
    </source>
</evidence>
<dbReference type="HAMAP" id="MF_01274">
    <property type="entry name" value="Pantothen_kinase_3"/>
    <property type="match status" value="1"/>
</dbReference>
<keyword evidence="11 16" id="KW-0067">ATP-binding</keyword>
<dbReference type="PANTHER" id="PTHR34265">
    <property type="entry name" value="TYPE III PANTOTHENATE KINASE"/>
    <property type="match status" value="1"/>
</dbReference>
<feature type="binding site" evidence="16">
    <location>
        <position position="130"/>
    </location>
    <ligand>
        <name>K(+)</name>
        <dbReference type="ChEBI" id="CHEBI:29103"/>
    </ligand>
</feature>
<dbReference type="SUPFAM" id="SSF53067">
    <property type="entry name" value="Actin-like ATPase domain"/>
    <property type="match status" value="2"/>
</dbReference>
<dbReference type="GO" id="GO:0046872">
    <property type="term" value="F:metal ion binding"/>
    <property type="evidence" value="ECO:0007669"/>
    <property type="project" value="UniProtKB-KW"/>
</dbReference>
<dbReference type="PANTHER" id="PTHR34265:SF1">
    <property type="entry name" value="TYPE III PANTOTHENATE KINASE"/>
    <property type="match status" value="1"/>
</dbReference>
<keyword evidence="9 16" id="KW-0547">Nucleotide-binding</keyword>
<evidence type="ECO:0000256" key="11">
    <source>
        <dbReference type="ARBA" id="ARBA00022840"/>
    </source>
</evidence>
<comment type="caution">
    <text evidence="16">Lacks conserved residue(s) required for the propagation of feature annotation.</text>
</comment>
<dbReference type="NCBIfam" id="NF009855">
    <property type="entry name" value="PRK13321.1"/>
    <property type="match status" value="1"/>
</dbReference>
<keyword evidence="16" id="KW-0479">Metal-binding</keyword>
<evidence type="ECO:0000313" key="18">
    <source>
        <dbReference type="Proteomes" id="UP000267019"/>
    </source>
</evidence>
<dbReference type="EMBL" id="RBIJ01000002">
    <property type="protein sequence ID" value="RKQ85617.1"/>
    <property type="molecule type" value="Genomic_DNA"/>
</dbReference>
<feature type="binding site" evidence="16">
    <location>
        <begin position="7"/>
        <end position="14"/>
    </location>
    <ligand>
        <name>ATP</name>
        <dbReference type="ChEBI" id="CHEBI:30616"/>
    </ligand>
</feature>
<keyword evidence="8 16" id="KW-0808">Transferase</keyword>
<evidence type="ECO:0000313" key="17">
    <source>
        <dbReference type="EMBL" id="RKQ85617.1"/>
    </source>
</evidence>
<dbReference type="Pfam" id="PF03309">
    <property type="entry name" value="Pan_kinase"/>
    <property type="match status" value="1"/>
</dbReference>
<protein>
    <recommendedName>
        <fullName evidence="15 16">Type III pantothenate kinase</fullName>
        <ecNumber evidence="6 16">2.7.1.33</ecNumber>
    </recommendedName>
    <alternativeName>
        <fullName evidence="16">PanK-III</fullName>
    </alternativeName>
    <alternativeName>
        <fullName evidence="16">Pantothenic acid kinase</fullName>
    </alternativeName>
</protein>
<comment type="subunit">
    <text evidence="5 16">Homodimer.</text>
</comment>
<dbReference type="RefSeq" id="WP_245956499.1">
    <property type="nucleotide sequence ID" value="NZ_RBIJ01000002.1"/>
</dbReference>
<evidence type="ECO:0000256" key="16">
    <source>
        <dbReference type="HAMAP-Rule" id="MF_01274"/>
    </source>
</evidence>
<evidence type="ECO:0000256" key="3">
    <source>
        <dbReference type="ARBA" id="ARBA00004496"/>
    </source>
</evidence>
<dbReference type="GO" id="GO:0005524">
    <property type="term" value="F:ATP binding"/>
    <property type="evidence" value="ECO:0007669"/>
    <property type="project" value="UniProtKB-UniRule"/>
</dbReference>
<comment type="catalytic activity">
    <reaction evidence="1 16">
        <text>(R)-pantothenate + ATP = (R)-4'-phosphopantothenate + ADP + H(+)</text>
        <dbReference type="Rhea" id="RHEA:16373"/>
        <dbReference type="ChEBI" id="CHEBI:10986"/>
        <dbReference type="ChEBI" id="CHEBI:15378"/>
        <dbReference type="ChEBI" id="CHEBI:29032"/>
        <dbReference type="ChEBI" id="CHEBI:30616"/>
        <dbReference type="ChEBI" id="CHEBI:456216"/>
        <dbReference type="EC" id="2.7.1.33"/>
    </reaction>
</comment>
<feature type="binding site" evidence="16">
    <location>
        <position position="133"/>
    </location>
    <ligand>
        <name>ATP</name>
        <dbReference type="ChEBI" id="CHEBI:30616"/>
    </ligand>
</feature>
<comment type="function">
    <text evidence="16">Catalyzes the phosphorylation of pantothenate (Pan), the first step in CoA biosynthesis.</text>
</comment>
<dbReference type="NCBIfam" id="TIGR00671">
    <property type="entry name" value="baf"/>
    <property type="match status" value="1"/>
</dbReference>